<gene>
    <name evidence="14" type="ORF">RJT34_00977</name>
</gene>
<accession>A0AAN9PYB4</accession>
<name>A0AAN9PYB4_CLITE</name>
<evidence type="ECO:0000256" key="5">
    <source>
        <dbReference type="ARBA" id="ARBA00023015"/>
    </source>
</evidence>
<dbReference type="PANTHER" id="PTHR31744:SF216">
    <property type="entry name" value="NAC TRANSCRIPTION FACTOR"/>
    <property type="match status" value="1"/>
</dbReference>
<evidence type="ECO:0000256" key="10">
    <source>
        <dbReference type="ARBA" id="ARBA00023242"/>
    </source>
</evidence>
<feature type="compositionally biased region" description="Polar residues" evidence="11">
    <location>
        <begin position="453"/>
        <end position="463"/>
    </location>
</feature>
<evidence type="ECO:0000256" key="8">
    <source>
        <dbReference type="ARBA" id="ARBA00023159"/>
    </source>
</evidence>
<evidence type="ECO:0000256" key="2">
    <source>
        <dbReference type="ARBA" id="ARBA00004167"/>
    </source>
</evidence>
<reference evidence="14 15" key="1">
    <citation type="submission" date="2024-01" db="EMBL/GenBank/DDBJ databases">
        <title>The genomes of 5 underutilized Papilionoideae crops provide insights into root nodulation and disease resistance.</title>
        <authorList>
            <person name="Yuan L."/>
        </authorList>
    </citation>
    <scope>NUCLEOTIDE SEQUENCE [LARGE SCALE GENOMIC DNA]</scope>
    <source>
        <strain evidence="14">LY-2023</strain>
        <tissue evidence="14">Leaf</tissue>
    </source>
</reference>
<evidence type="ECO:0000256" key="9">
    <source>
        <dbReference type="ARBA" id="ARBA00023163"/>
    </source>
</evidence>
<organism evidence="14 15">
    <name type="scientific">Clitoria ternatea</name>
    <name type="common">Butterfly pea</name>
    <dbReference type="NCBI Taxonomy" id="43366"/>
    <lineage>
        <taxon>Eukaryota</taxon>
        <taxon>Viridiplantae</taxon>
        <taxon>Streptophyta</taxon>
        <taxon>Embryophyta</taxon>
        <taxon>Tracheophyta</taxon>
        <taxon>Spermatophyta</taxon>
        <taxon>Magnoliopsida</taxon>
        <taxon>eudicotyledons</taxon>
        <taxon>Gunneridae</taxon>
        <taxon>Pentapetalae</taxon>
        <taxon>rosids</taxon>
        <taxon>fabids</taxon>
        <taxon>Fabales</taxon>
        <taxon>Fabaceae</taxon>
        <taxon>Papilionoideae</taxon>
        <taxon>50 kb inversion clade</taxon>
        <taxon>NPAAA clade</taxon>
        <taxon>indigoferoid/millettioid clade</taxon>
        <taxon>Phaseoleae</taxon>
        <taxon>Clitoria</taxon>
    </lineage>
</organism>
<proteinExistence type="predicted"/>
<evidence type="ECO:0000256" key="7">
    <source>
        <dbReference type="ARBA" id="ARBA00023136"/>
    </source>
</evidence>
<protein>
    <recommendedName>
        <fullName evidence="13">NAC domain-containing protein</fullName>
    </recommendedName>
</protein>
<feature type="compositionally biased region" description="Polar residues" evidence="11">
    <location>
        <begin position="509"/>
        <end position="534"/>
    </location>
</feature>
<dbReference type="GO" id="GO:0016020">
    <property type="term" value="C:membrane"/>
    <property type="evidence" value="ECO:0007669"/>
    <property type="project" value="UniProtKB-SubCell"/>
</dbReference>
<evidence type="ECO:0000256" key="4">
    <source>
        <dbReference type="ARBA" id="ARBA00022989"/>
    </source>
</evidence>
<evidence type="ECO:0000256" key="6">
    <source>
        <dbReference type="ARBA" id="ARBA00023125"/>
    </source>
</evidence>
<dbReference type="InterPro" id="IPR036093">
    <property type="entry name" value="NAC_dom_sf"/>
</dbReference>
<feature type="transmembrane region" description="Helical" evidence="12">
    <location>
        <begin position="566"/>
        <end position="591"/>
    </location>
</feature>
<dbReference type="GO" id="GO:0005634">
    <property type="term" value="C:nucleus"/>
    <property type="evidence" value="ECO:0007669"/>
    <property type="project" value="UniProtKB-SubCell"/>
</dbReference>
<dbReference type="Proteomes" id="UP001359559">
    <property type="component" value="Unassembled WGS sequence"/>
</dbReference>
<dbReference type="SUPFAM" id="SSF101941">
    <property type="entry name" value="NAC domain"/>
    <property type="match status" value="1"/>
</dbReference>
<dbReference type="AlphaFoldDB" id="A0AAN9PYB4"/>
<dbReference type="GO" id="GO:0006355">
    <property type="term" value="P:regulation of DNA-templated transcription"/>
    <property type="evidence" value="ECO:0007669"/>
    <property type="project" value="InterPro"/>
</dbReference>
<evidence type="ECO:0000256" key="12">
    <source>
        <dbReference type="SAM" id="Phobius"/>
    </source>
</evidence>
<evidence type="ECO:0000256" key="1">
    <source>
        <dbReference type="ARBA" id="ARBA00004123"/>
    </source>
</evidence>
<feature type="region of interest" description="Disordered" evidence="11">
    <location>
        <begin position="496"/>
        <end position="534"/>
    </location>
</feature>
<dbReference type="PANTHER" id="PTHR31744">
    <property type="entry name" value="PROTEIN CUP-SHAPED COTYLEDON 2-RELATED"/>
    <property type="match status" value="1"/>
</dbReference>
<keyword evidence="4 12" id="KW-1133">Transmembrane helix</keyword>
<dbReference type="Pfam" id="PF02365">
    <property type="entry name" value="NAM"/>
    <property type="match status" value="1"/>
</dbReference>
<keyword evidence="8" id="KW-0010">Activator</keyword>
<dbReference type="GO" id="GO:0000976">
    <property type="term" value="F:transcription cis-regulatory region binding"/>
    <property type="evidence" value="ECO:0007669"/>
    <property type="project" value="UniProtKB-ARBA"/>
</dbReference>
<feature type="region of interest" description="Disordered" evidence="11">
    <location>
        <begin position="429"/>
        <end position="465"/>
    </location>
</feature>
<keyword evidence="15" id="KW-1185">Reference proteome</keyword>
<feature type="domain" description="NAC" evidence="13">
    <location>
        <begin position="22"/>
        <end position="172"/>
    </location>
</feature>
<comment type="subcellular location">
    <subcellularLocation>
        <location evidence="2">Membrane</location>
        <topology evidence="2">Single-pass membrane protein</topology>
    </subcellularLocation>
    <subcellularLocation>
        <location evidence="1">Nucleus</location>
    </subcellularLocation>
</comment>
<keyword evidence="10" id="KW-0539">Nucleus</keyword>
<dbReference type="InterPro" id="IPR003441">
    <property type="entry name" value="NAC-dom"/>
</dbReference>
<keyword evidence="7 12" id="KW-0472">Membrane</keyword>
<keyword evidence="3 12" id="KW-0812">Transmembrane</keyword>
<dbReference type="EMBL" id="JAYKXN010000001">
    <property type="protein sequence ID" value="KAK7317060.1"/>
    <property type="molecule type" value="Genomic_DNA"/>
</dbReference>
<dbReference type="PROSITE" id="PS51005">
    <property type="entry name" value="NAC"/>
    <property type="match status" value="1"/>
</dbReference>
<dbReference type="Gene3D" id="2.170.150.80">
    <property type="entry name" value="NAC domain"/>
    <property type="match status" value="1"/>
</dbReference>
<feature type="compositionally biased region" description="Basic and acidic residues" evidence="11">
    <location>
        <begin position="497"/>
        <end position="507"/>
    </location>
</feature>
<evidence type="ECO:0000313" key="15">
    <source>
        <dbReference type="Proteomes" id="UP001359559"/>
    </source>
</evidence>
<evidence type="ECO:0000313" key="14">
    <source>
        <dbReference type="EMBL" id="KAK7317060.1"/>
    </source>
</evidence>
<evidence type="ECO:0000256" key="11">
    <source>
        <dbReference type="SAM" id="MobiDB-lite"/>
    </source>
</evidence>
<dbReference type="FunFam" id="2.170.150.80:FF:000002">
    <property type="entry name" value="Nac domain-containing protein 86"/>
    <property type="match status" value="1"/>
</dbReference>
<keyword evidence="5" id="KW-0805">Transcription regulation</keyword>
<evidence type="ECO:0000259" key="13">
    <source>
        <dbReference type="PROSITE" id="PS51005"/>
    </source>
</evidence>
<evidence type="ECO:0000256" key="3">
    <source>
        <dbReference type="ARBA" id="ARBA00022692"/>
    </source>
</evidence>
<keyword evidence="6" id="KW-0238">DNA-binding</keyword>
<sequence>MGSVDCYPPRGDEMAVVSLNSLPLGFRFRPTDEELVDYYLRQKINGNGDEVWVIREIDVCKWEPWDMPDLSVVRNKDPEWFFFCPQDRKYPNGHRLNRATNHGYWKATGKDRKIKSGANLIGMKKTLVFYTGRAPKGKRTNWVMHEYRPTLKELDGTNPGQNPYVLCRLFKKHDESLEVSNCDEVEQTASTPMPANHSPEEIQSDLAVAAVSPSQVTEDDKHQAIIPTTSEEAVSNIVTSVDCHSDGYDAYDVQNQIIKPPAEEVQPLNVDMFYDLKNEIELLDDKLFSPALVHIPPEFHYQAYNEADGRYRLQYGTNEANISDFLNSVVNWDQLSYEESGCQQQSYHLFNNKDNVLGSDVDAELANMTFMKAAYPPMTTTEFCSTTGIPDLGGNESSAGLFQNNSQMAFSSDVCMSRVYNAVTDFEQPRNYNPVARGDAGIIRRNRPERSEQPSTNTTQGNAQRRLRLLKVTCGSNSMVKDQSCAQELNSKPIITVDEKTSDKHASDASATTINDGNVAQKTPESTGSRKISQQVTEAGSTLALKDILLIRRVPCISTASSKRTMWSSVFAVSAFVMVLLAVFTDITGYLKF</sequence>
<keyword evidence="9" id="KW-0804">Transcription</keyword>
<comment type="caution">
    <text evidence="14">The sequence shown here is derived from an EMBL/GenBank/DDBJ whole genome shotgun (WGS) entry which is preliminary data.</text>
</comment>